<keyword evidence="5" id="KW-0560">Oxidoreductase</keyword>
<protein>
    <submittedName>
        <fullName evidence="7">Oxidoreductase</fullName>
    </submittedName>
</protein>
<keyword evidence="4" id="KW-0521">NADP</keyword>
<dbReference type="RefSeq" id="WP_169204580.1">
    <property type="nucleotide sequence ID" value="NZ_CP059560.1"/>
</dbReference>
<organism evidence="7 8">
    <name type="scientific">Aromatoleum petrolei</name>
    <dbReference type="NCBI Taxonomy" id="76116"/>
    <lineage>
        <taxon>Bacteria</taxon>
        <taxon>Pseudomonadati</taxon>
        <taxon>Pseudomonadota</taxon>
        <taxon>Betaproteobacteria</taxon>
        <taxon>Rhodocyclales</taxon>
        <taxon>Rhodocyclaceae</taxon>
        <taxon>Aromatoleum</taxon>
    </lineage>
</organism>
<comment type="caution">
    <text evidence="7">The sequence shown here is derived from an EMBL/GenBank/DDBJ whole genome shotgun (WGS) entry which is preliminary data.</text>
</comment>
<dbReference type="InterPro" id="IPR044152">
    <property type="entry name" value="YqjM-like"/>
</dbReference>
<dbReference type="Proteomes" id="UP000652074">
    <property type="component" value="Unassembled WGS sequence"/>
</dbReference>
<evidence type="ECO:0000259" key="6">
    <source>
        <dbReference type="Pfam" id="PF00724"/>
    </source>
</evidence>
<keyword evidence="2" id="KW-0285">Flavoprotein</keyword>
<comment type="cofactor">
    <cofactor evidence="1">
        <name>FMN</name>
        <dbReference type="ChEBI" id="CHEBI:58210"/>
    </cofactor>
</comment>
<dbReference type="InterPro" id="IPR013785">
    <property type="entry name" value="Aldolase_TIM"/>
</dbReference>
<reference evidence="7 8" key="1">
    <citation type="submission" date="2019-12" db="EMBL/GenBank/DDBJ databases">
        <title>Comparative genomics gives insights into the taxonomy of the Azoarcus-Aromatoleum group and reveals separate origins of nif in the plant-associated Azoarcus and non-plant-associated Aromatoleum sub-groups.</title>
        <authorList>
            <person name="Lafos M."/>
            <person name="Maluk M."/>
            <person name="Batista M."/>
            <person name="Junghare M."/>
            <person name="Carmona M."/>
            <person name="Faoro H."/>
            <person name="Cruz L.M."/>
            <person name="Battistoni F."/>
            <person name="De Souza E."/>
            <person name="Pedrosa F."/>
            <person name="Chen W.-M."/>
            <person name="Poole P.S."/>
            <person name="Dixon R.A."/>
            <person name="James E.K."/>
        </authorList>
    </citation>
    <scope>NUCLEOTIDE SEQUENCE [LARGE SCALE GENOMIC DNA]</scope>
    <source>
        <strain evidence="7 8">ToN1</strain>
    </source>
</reference>
<dbReference type="Gene3D" id="3.20.20.70">
    <property type="entry name" value="Aldolase class I"/>
    <property type="match status" value="1"/>
</dbReference>
<evidence type="ECO:0000256" key="3">
    <source>
        <dbReference type="ARBA" id="ARBA00022643"/>
    </source>
</evidence>
<evidence type="ECO:0000256" key="2">
    <source>
        <dbReference type="ARBA" id="ARBA00022630"/>
    </source>
</evidence>
<evidence type="ECO:0000256" key="4">
    <source>
        <dbReference type="ARBA" id="ARBA00022857"/>
    </source>
</evidence>
<dbReference type="PANTHER" id="PTHR43303:SF4">
    <property type="entry name" value="NADPH DEHYDROGENASE C23G7.10C-RELATED"/>
    <property type="match status" value="1"/>
</dbReference>
<dbReference type="PANTHER" id="PTHR43303">
    <property type="entry name" value="NADPH DEHYDROGENASE C23G7.10C-RELATED"/>
    <property type="match status" value="1"/>
</dbReference>
<gene>
    <name evidence="7" type="ORF">GPA26_01400</name>
</gene>
<evidence type="ECO:0000256" key="5">
    <source>
        <dbReference type="ARBA" id="ARBA00023002"/>
    </source>
</evidence>
<evidence type="ECO:0000256" key="1">
    <source>
        <dbReference type="ARBA" id="ARBA00001917"/>
    </source>
</evidence>
<keyword evidence="8" id="KW-1185">Reference proteome</keyword>
<dbReference type="SUPFAM" id="SSF51395">
    <property type="entry name" value="FMN-linked oxidoreductases"/>
    <property type="match status" value="1"/>
</dbReference>
<evidence type="ECO:0000313" key="8">
    <source>
        <dbReference type="Proteomes" id="UP000652074"/>
    </source>
</evidence>
<accession>A0ABX1MGQ7</accession>
<evidence type="ECO:0000313" key="7">
    <source>
        <dbReference type="EMBL" id="NMF87128.1"/>
    </source>
</evidence>
<sequence>MSALFSPFEIGKLQFDNRIFVAPMCQYSASGGVPGSWHMQHYGALAIGGAAAMTIEATAASAEGRITDGCLGLHNDQQEYGLTGLVQHIRRLSPIRVGIQLTHAGRKGSCHAPWHGGGGLGEGGWPLVAPSAIAFGQGRAVPKAMEESDFERIAQAFVASARRALRIGVDYLELHLAHGYLLSSFLSPLSNRRDDAYGRDLAGRMRFPLEVVSRVRAEWPAGRPLGVRINSHDWLDGGLSFDDTLRVCAALKDAGVDFICVSAGAIAEGVRIPAEPGYLLDYAARVRKATGLPIRAVGLIHQPRLAEHAVASGQSDCVAVGRAMLFDPRWALKAAMSLGVEPAFPRQYGLGSPRSWTGAAAALPGY</sequence>
<proteinExistence type="predicted"/>
<feature type="domain" description="NADH:flavin oxidoreductase/NADH oxidase N-terminal" evidence="6">
    <location>
        <begin position="4"/>
        <end position="336"/>
    </location>
</feature>
<dbReference type="Pfam" id="PF00724">
    <property type="entry name" value="Oxidored_FMN"/>
    <property type="match status" value="1"/>
</dbReference>
<dbReference type="EMBL" id="WTVR01000002">
    <property type="protein sequence ID" value="NMF87128.1"/>
    <property type="molecule type" value="Genomic_DNA"/>
</dbReference>
<dbReference type="InterPro" id="IPR001155">
    <property type="entry name" value="OxRdtase_FMN_N"/>
</dbReference>
<keyword evidence="3" id="KW-0288">FMN</keyword>
<name>A0ABX1MGQ7_9RHOO</name>